<dbReference type="Proteomes" id="UP000028582">
    <property type="component" value="Unassembled WGS sequence"/>
</dbReference>
<evidence type="ECO:0000313" key="2">
    <source>
        <dbReference type="EMBL" id="ETO83931.1"/>
    </source>
</evidence>
<evidence type="ECO:0000256" key="1">
    <source>
        <dbReference type="SAM" id="SignalP"/>
    </source>
</evidence>
<dbReference type="AlphaFoldDB" id="A0A081AYH0"/>
<proteinExistence type="predicted"/>
<organism evidence="2 3">
    <name type="scientific">Phytophthora nicotianae P1976</name>
    <dbReference type="NCBI Taxonomy" id="1317066"/>
    <lineage>
        <taxon>Eukaryota</taxon>
        <taxon>Sar</taxon>
        <taxon>Stramenopiles</taxon>
        <taxon>Oomycota</taxon>
        <taxon>Peronosporomycetes</taxon>
        <taxon>Peronosporales</taxon>
        <taxon>Peronosporaceae</taxon>
        <taxon>Phytophthora</taxon>
    </lineage>
</organism>
<feature type="chain" id="PRO_5001754740" description="RxLR effector protein" evidence="1">
    <location>
        <begin position="24"/>
        <end position="225"/>
    </location>
</feature>
<evidence type="ECO:0008006" key="4">
    <source>
        <dbReference type="Google" id="ProtNLM"/>
    </source>
</evidence>
<comment type="caution">
    <text evidence="2">The sequence shown here is derived from an EMBL/GenBank/DDBJ whole genome shotgun (WGS) entry which is preliminary data.</text>
</comment>
<feature type="signal peptide" evidence="1">
    <location>
        <begin position="1"/>
        <end position="23"/>
    </location>
</feature>
<accession>A0A081AYH0</accession>
<dbReference type="EMBL" id="ANJA01000393">
    <property type="protein sequence ID" value="ETO83931.1"/>
    <property type="molecule type" value="Genomic_DNA"/>
</dbReference>
<sequence>MRFFDIFLVAVAFQIASVDLASGSKLAPAISFNNSPTRRLLRADITNGEERVVNIPGFDKISKALTSSKTKELQNRLKADESLGNAFKTLGLSTMPIRKNNFIERKMVAKLLSSRSFQVWSQHAAKINKQDPAGEMLTALTSVFGEKTVAIMIDLGKHSWGSSTVAKQLERAQFDKWYAKNLYLTADDALKNVLKVKRSEIHANPREKFVWEAYSKYILNRVMKY</sequence>
<reference evidence="2 3" key="1">
    <citation type="submission" date="2013-11" db="EMBL/GenBank/DDBJ databases">
        <title>The Genome Sequence of Phytophthora parasitica P1976.</title>
        <authorList>
            <consortium name="The Broad Institute Genomics Platform"/>
            <person name="Russ C."/>
            <person name="Tyler B."/>
            <person name="Panabieres F."/>
            <person name="Shan W."/>
            <person name="Tripathy S."/>
            <person name="Grunwald N."/>
            <person name="Machado M."/>
            <person name="Johnson C.S."/>
            <person name="Walker B."/>
            <person name="Young S."/>
            <person name="Zeng Q."/>
            <person name="Gargeya S."/>
            <person name="Fitzgerald M."/>
            <person name="Haas B."/>
            <person name="Abouelleil A."/>
            <person name="Allen A.W."/>
            <person name="Alvarado L."/>
            <person name="Arachchi H.M."/>
            <person name="Berlin A.M."/>
            <person name="Chapman S.B."/>
            <person name="Gainer-Dewar J."/>
            <person name="Goldberg J."/>
            <person name="Griggs A."/>
            <person name="Gujja S."/>
            <person name="Hansen M."/>
            <person name="Howarth C."/>
            <person name="Imamovic A."/>
            <person name="Ireland A."/>
            <person name="Larimer J."/>
            <person name="McCowan C."/>
            <person name="Murphy C."/>
            <person name="Pearson M."/>
            <person name="Poon T.W."/>
            <person name="Priest M."/>
            <person name="Roberts A."/>
            <person name="Saif S."/>
            <person name="Shea T."/>
            <person name="Sisk P."/>
            <person name="Sykes S."/>
            <person name="Wortman J."/>
            <person name="Nusbaum C."/>
            <person name="Birren B."/>
        </authorList>
    </citation>
    <scope>NUCLEOTIDE SEQUENCE [LARGE SCALE GENOMIC DNA]</scope>
    <source>
        <strain evidence="2 3">P1976</strain>
    </source>
</reference>
<name>A0A081AYH0_PHYNI</name>
<evidence type="ECO:0000313" key="3">
    <source>
        <dbReference type="Proteomes" id="UP000028582"/>
    </source>
</evidence>
<protein>
    <recommendedName>
        <fullName evidence="4">RxLR effector protein</fullName>
    </recommendedName>
</protein>
<keyword evidence="1" id="KW-0732">Signal</keyword>
<gene>
    <name evidence="2" type="ORF">F444_02127</name>
</gene>
<dbReference type="OrthoDB" id="126873at2759"/>